<accession>A0ACB6SBT4</accession>
<organism evidence="1 2">
    <name type="scientific">Macroventuria anomochaeta</name>
    <dbReference type="NCBI Taxonomy" id="301207"/>
    <lineage>
        <taxon>Eukaryota</taxon>
        <taxon>Fungi</taxon>
        <taxon>Dikarya</taxon>
        <taxon>Ascomycota</taxon>
        <taxon>Pezizomycotina</taxon>
        <taxon>Dothideomycetes</taxon>
        <taxon>Pleosporomycetidae</taxon>
        <taxon>Pleosporales</taxon>
        <taxon>Pleosporineae</taxon>
        <taxon>Didymellaceae</taxon>
        <taxon>Macroventuria</taxon>
    </lineage>
</organism>
<dbReference type="EMBL" id="MU006705">
    <property type="protein sequence ID" value="KAF2630972.1"/>
    <property type="molecule type" value="Genomic_DNA"/>
</dbReference>
<keyword evidence="2" id="KW-1185">Reference proteome</keyword>
<sequence>MSDDVPDNQLMPMQTESTDMNDLFEDNDKFDSQFDNPNAFMDPIEDQVSADYGIAAARAILPNGDATFAHNILGVEGYREMTPGHEEQHENIHESVEDNLQPGTQPPDHADVVMLDKPDTNLEPQQQTQRTSHEPINHDVAMEDVPGELRGTVPATAAGTQSHTSVTAASRSVQHNVDMNDSSSLFIPERDSSSHSLPPPPRLNAAPPRQAFTPARQSGAPGRLSVFAKVRNMQKLAQARKNAFNKHAAAFQLSTDLDPEAYLEAVTSGITPPAGAYPVEVDEDEMAHRQALAEFQKQKRHYEKIKEQHNGRLPFRQDVEWMRIKGAEDARLKKRQRDLVTAQEGDEQNLFPQVHTQADEQEEEPDGGFYGEGRSRKRRRGDQPRKQSKPVSIQDAELQAMRVALEASEDLPKKKKKKKKKEAAGIEEAQDPQPSTKSRASKFKAARPSRSRGAAKSSTKGPRKTAKNKRELERATKQATSLFNANVFEQQAGIGAADQPTFRTRNKAEALKELIASVPIQDKKQARNDMNILLQASKDFDGVGSCKIAPGGNWMVRGMKTSLKGYQVLGSAFMRRRENDAQEPKGGLMADQMGLGKTLMMLANIVNSRDAMIRNRDHTAKTTLLVASPALLNQWAAEIEQHTNCDMKVMRYGAGNRLDSTHAIPILGTHDIILTTYSEVMKSYPKNEPPIECQTAEQKIAWWKETYDKHRGVLHQMYFKRVVLDEAQAIKNHQGRTSIACRALMASHKWALSGTPILNGLDELYPYFKFLNVPHTGSFKIFKHNYCSSSNGENAERLLVRLSQFMIRRTHADRMFNAPILKLPQANQSTYWCDFNSVERSIYIIVHQRFAKNINMWSKKGTLSRSYSNVLVMLLRLRQLTAHVLMLQFVMRDLLEREDIERIKEVVKEQAAHSHIHQGRTILAIRKQLEAHELREKRKAVAKAARKLAAEEAAREAAKTAKTEYVEPEDGGDEDDEDDEDGDAPVEVPLDGELNEEETGTRCGAERNKSGKGFGKSYDFKPFVNSLTVGEFWEKKKEKAQCGECGRRPLKPWMTACGHLICDPCYEDVMNAAAEEGKTNGTCKACGSTFGACAPCEEEPDDLPGPSRGTRGKTAQKKKKEKERFDREDIADDWLSLGGDDVLPSAKTIAIKAQILNWTRENPSVKIIIYTQFLAMIRILAKICQQEGWGTEQYHGKLSLGARDKAIKDFATNPRSNILLASLRCGGLGLNLTMASKVIIIDPWWNQASEQQAFCRVFRIGQQDETCMSRMCVKNTVDERLIEMQREKQKEIDEVMEDRGKKTKNLDIADLMRLFGNIEETDDGRPFIVVDNPTAAGGFYADRDHEGYADEF</sequence>
<protein>
    <submittedName>
        <fullName evidence="1">Uncharacterized protein</fullName>
    </submittedName>
</protein>
<evidence type="ECO:0000313" key="1">
    <source>
        <dbReference type="EMBL" id="KAF2630972.1"/>
    </source>
</evidence>
<comment type="caution">
    <text evidence="1">The sequence shown here is derived from an EMBL/GenBank/DDBJ whole genome shotgun (WGS) entry which is preliminary data.</text>
</comment>
<proteinExistence type="predicted"/>
<name>A0ACB6SBT4_9PLEO</name>
<reference evidence="1" key="1">
    <citation type="journal article" date="2020" name="Stud. Mycol.">
        <title>101 Dothideomycetes genomes: a test case for predicting lifestyles and emergence of pathogens.</title>
        <authorList>
            <person name="Haridas S."/>
            <person name="Albert R."/>
            <person name="Binder M."/>
            <person name="Bloem J."/>
            <person name="Labutti K."/>
            <person name="Salamov A."/>
            <person name="Andreopoulos B."/>
            <person name="Baker S."/>
            <person name="Barry K."/>
            <person name="Bills G."/>
            <person name="Bluhm B."/>
            <person name="Cannon C."/>
            <person name="Castanera R."/>
            <person name="Culley D."/>
            <person name="Daum C."/>
            <person name="Ezra D."/>
            <person name="Gonzalez J."/>
            <person name="Henrissat B."/>
            <person name="Kuo A."/>
            <person name="Liang C."/>
            <person name="Lipzen A."/>
            <person name="Lutzoni F."/>
            <person name="Magnuson J."/>
            <person name="Mondo S."/>
            <person name="Nolan M."/>
            <person name="Ohm R."/>
            <person name="Pangilinan J."/>
            <person name="Park H.-J."/>
            <person name="Ramirez L."/>
            <person name="Alfaro M."/>
            <person name="Sun H."/>
            <person name="Tritt A."/>
            <person name="Yoshinaga Y."/>
            <person name="Zwiers L.-H."/>
            <person name="Turgeon B."/>
            <person name="Goodwin S."/>
            <person name="Spatafora J."/>
            <person name="Crous P."/>
            <person name="Grigoriev I."/>
        </authorList>
    </citation>
    <scope>NUCLEOTIDE SEQUENCE</scope>
    <source>
        <strain evidence="1">CBS 525.71</strain>
    </source>
</reference>
<evidence type="ECO:0000313" key="2">
    <source>
        <dbReference type="Proteomes" id="UP000799754"/>
    </source>
</evidence>
<gene>
    <name evidence="1" type="ORF">BU25DRAFT_221602</name>
</gene>
<dbReference type="Proteomes" id="UP000799754">
    <property type="component" value="Unassembled WGS sequence"/>
</dbReference>